<evidence type="ECO:0000256" key="1">
    <source>
        <dbReference type="ARBA" id="ARBA00022692"/>
    </source>
</evidence>
<dbReference type="Proteomes" id="UP001500279">
    <property type="component" value="Unassembled WGS sequence"/>
</dbReference>
<feature type="signal peptide" evidence="5">
    <location>
        <begin position="1"/>
        <end position="15"/>
    </location>
</feature>
<dbReference type="RefSeq" id="WP_231011238.1">
    <property type="nucleotide sequence ID" value="NZ_BAAAEW010000032.1"/>
</dbReference>
<evidence type="ECO:0000313" key="7">
    <source>
        <dbReference type="EMBL" id="GAA0761601.1"/>
    </source>
</evidence>
<feature type="chain" id="PRO_5045547355" description="Major facilitator superfamily (MFS) profile domain-containing protein" evidence="5">
    <location>
        <begin position="16"/>
        <end position="143"/>
    </location>
</feature>
<feature type="domain" description="Major facilitator superfamily (MFS) profile" evidence="6">
    <location>
        <begin position="1"/>
        <end position="110"/>
    </location>
</feature>
<dbReference type="EMBL" id="BAAAEW010000032">
    <property type="protein sequence ID" value="GAA0761601.1"/>
    <property type="molecule type" value="Genomic_DNA"/>
</dbReference>
<evidence type="ECO:0000256" key="5">
    <source>
        <dbReference type="SAM" id="SignalP"/>
    </source>
</evidence>
<feature type="transmembrane region" description="Helical" evidence="4">
    <location>
        <begin position="86"/>
        <end position="108"/>
    </location>
</feature>
<reference evidence="7 8" key="1">
    <citation type="journal article" date="2019" name="Int. J. Syst. Evol. Microbiol.">
        <title>The Global Catalogue of Microorganisms (GCM) 10K type strain sequencing project: providing services to taxonomists for standard genome sequencing and annotation.</title>
        <authorList>
            <consortium name="The Broad Institute Genomics Platform"/>
            <consortium name="The Broad Institute Genome Sequencing Center for Infectious Disease"/>
            <person name="Wu L."/>
            <person name="Ma J."/>
        </authorList>
    </citation>
    <scope>NUCLEOTIDE SEQUENCE [LARGE SCALE GENOMIC DNA]</scope>
    <source>
        <strain evidence="7 8">JCM 15503</strain>
    </source>
</reference>
<keyword evidence="2 4" id="KW-1133">Transmembrane helix</keyword>
<keyword evidence="5" id="KW-0732">Signal</keyword>
<sequence length="143" mass="13950">MLVFAGILASLSALASVDGFAALAVIGFLAGTCVLGAQSLIYALAPGPYPVDVRGTGVGTAIAIGRIGSVAGPALGGMLLAGGQSASMVIASAIPGVAIAATCTLLLVRRLAAMQAVAATDPVNRLPASAPVAELNLRRRKAA</sequence>
<dbReference type="PROSITE" id="PS50850">
    <property type="entry name" value="MFS"/>
    <property type="match status" value="1"/>
</dbReference>
<evidence type="ECO:0000256" key="4">
    <source>
        <dbReference type="SAM" id="Phobius"/>
    </source>
</evidence>
<protein>
    <recommendedName>
        <fullName evidence="6">Major facilitator superfamily (MFS) profile domain-containing protein</fullName>
    </recommendedName>
</protein>
<keyword evidence="3 4" id="KW-0472">Membrane</keyword>
<feature type="transmembrane region" description="Helical" evidence="4">
    <location>
        <begin position="25"/>
        <end position="45"/>
    </location>
</feature>
<proteinExistence type="predicted"/>
<keyword evidence="1 4" id="KW-0812">Transmembrane</keyword>
<name>A0ABN1KBS6_9BURK</name>
<keyword evidence="8" id="KW-1185">Reference proteome</keyword>
<dbReference type="InterPro" id="IPR036259">
    <property type="entry name" value="MFS_trans_sf"/>
</dbReference>
<gene>
    <name evidence="7" type="ORF">GCM10009107_45200</name>
</gene>
<evidence type="ECO:0000256" key="3">
    <source>
        <dbReference type="ARBA" id="ARBA00023136"/>
    </source>
</evidence>
<organism evidence="7 8">
    <name type="scientific">Ideonella azotifigens</name>
    <dbReference type="NCBI Taxonomy" id="513160"/>
    <lineage>
        <taxon>Bacteria</taxon>
        <taxon>Pseudomonadati</taxon>
        <taxon>Pseudomonadota</taxon>
        <taxon>Betaproteobacteria</taxon>
        <taxon>Burkholderiales</taxon>
        <taxon>Sphaerotilaceae</taxon>
        <taxon>Ideonella</taxon>
    </lineage>
</organism>
<comment type="caution">
    <text evidence="7">The sequence shown here is derived from an EMBL/GenBank/DDBJ whole genome shotgun (WGS) entry which is preliminary data.</text>
</comment>
<feature type="transmembrane region" description="Helical" evidence="4">
    <location>
        <begin position="57"/>
        <end position="80"/>
    </location>
</feature>
<accession>A0ABN1KBS6</accession>
<evidence type="ECO:0000256" key="2">
    <source>
        <dbReference type="ARBA" id="ARBA00022989"/>
    </source>
</evidence>
<dbReference type="Gene3D" id="1.20.1250.20">
    <property type="entry name" value="MFS general substrate transporter like domains"/>
    <property type="match status" value="1"/>
</dbReference>
<dbReference type="SUPFAM" id="SSF103473">
    <property type="entry name" value="MFS general substrate transporter"/>
    <property type="match status" value="1"/>
</dbReference>
<evidence type="ECO:0000259" key="6">
    <source>
        <dbReference type="PROSITE" id="PS50850"/>
    </source>
</evidence>
<evidence type="ECO:0000313" key="8">
    <source>
        <dbReference type="Proteomes" id="UP001500279"/>
    </source>
</evidence>
<dbReference type="InterPro" id="IPR020846">
    <property type="entry name" value="MFS_dom"/>
</dbReference>